<evidence type="ECO:0000256" key="1">
    <source>
        <dbReference type="SAM" id="MobiDB-lite"/>
    </source>
</evidence>
<evidence type="ECO:0000259" key="2">
    <source>
        <dbReference type="Pfam" id="PF25534"/>
    </source>
</evidence>
<accession>A0A8H4IR22</accession>
<proteinExistence type="predicted"/>
<protein>
    <recommendedName>
        <fullName evidence="2">DUF7918 domain-containing protein</fullName>
    </recommendedName>
</protein>
<dbReference type="InterPro" id="IPR057678">
    <property type="entry name" value="DUF7918"/>
</dbReference>
<dbReference type="Pfam" id="PF25534">
    <property type="entry name" value="DUF7918"/>
    <property type="match status" value="1"/>
</dbReference>
<dbReference type="EMBL" id="WWBZ02000051">
    <property type="protein sequence ID" value="KAF4303663.1"/>
    <property type="molecule type" value="Genomic_DNA"/>
</dbReference>
<organism evidence="3 4">
    <name type="scientific">Botryosphaeria dothidea</name>
    <dbReference type="NCBI Taxonomy" id="55169"/>
    <lineage>
        <taxon>Eukaryota</taxon>
        <taxon>Fungi</taxon>
        <taxon>Dikarya</taxon>
        <taxon>Ascomycota</taxon>
        <taxon>Pezizomycotina</taxon>
        <taxon>Dothideomycetes</taxon>
        <taxon>Dothideomycetes incertae sedis</taxon>
        <taxon>Botryosphaeriales</taxon>
        <taxon>Botryosphaeriaceae</taxon>
        <taxon>Botryosphaeria</taxon>
    </lineage>
</organism>
<feature type="compositionally biased region" description="Low complexity" evidence="1">
    <location>
        <begin position="303"/>
        <end position="317"/>
    </location>
</feature>
<sequence>MRNENIEVFLRRVGPQPTKYMEYTHPDQVRKFQSQTTQCYVEAKTDERFQIHVRLLQRFRYYTASCVEIRLWLDAHKEPDVYLCKKVRIPADGKKHFEYTLKDFMVQIGDHWENGKLCFGDVQIDEDKDKMFRRSELRDRSNKLGTITVSVQRGRQDADPSNMAEPESVALDGVVSPADHLKGITHHVKTVGNRPVENPENDKSNLFKRTAGPHGERCYFEFRYRSREQLKRLGMMDEEGKRIDLNVDDGDGGELPVIPAMRSSPPVSSPLVGYKRRAENLDSSPSPAAKKRSVVQTIDLTGSASPASASAPTASSPENMSETELQMEMRRLEVQQRQYDLEQKQLEAEKKMLDYKIQLEKLKRGQNGMSGGFASEVDASGKDGDHPVHTFKRALNVDVVLMSLGAEIGDSNANAIP</sequence>
<feature type="region of interest" description="Disordered" evidence="1">
    <location>
        <begin position="191"/>
        <end position="210"/>
    </location>
</feature>
<dbReference type="OrthoDB" id="3919272at2759"/>
<feature type="domain" description="DUF7918" evidence="2">
    <location>
        <begin position="22"/>
        <end position="236"/>
    </location>
</feature>
<dbReference type="AlphaFoldDB" id="A0A8H4IR22"/>
<keyword evidence="4" id="KW-1185">Reference proteome</keyword>
<feature type="region of interest" description="Disordered" evidence="1">
    <location>
        <begin position="302"/>
        <end position="322"/>
    </location>
</feature>
<gene>
    <name evidence="3" type="ORF">GTA08_BOTSDO08244</name>
</gene>
<dbReference type="PANTHER" id="PTHR36223:SF1">
    <property type="entry name" value="TRANSCRIPTION ELONGATION FACTOR EAF N-TERMINAL DOMAIN-CONTAINING PROTEIN"/>
    <property type="match status" value="1"/>
</dbReference>
<evidence type="ECO:0000313" key="4">
    <source>
        <dbReference type="Proteomes" id="UP000572817"/>
    </source>
</evidence>
<dbReference type="Proteomes" id="UP000572817">
    <property type="component" value="Unassembled WGS sequence"/>
</dbReference>
<name>A0A8H4IR22_9PEZI</name>
<evidence type="ECO:0000313" key="3">
    <source>
        <dbReference type="EMBL" id="KAF4303663.1"/>
    </source>
</evidence>
<reference evidence="3" key="1">
    <citation type="submission" date="2020-04" db="EMBL/GenBank/DDBJ databases">
        <title>Genome Assembly and Annotation of Botryosphaeria dothidea sdau 11-99, a Latent Pathogen of Apple Fruit Ring Rot in China.</title>
        <authorList>
            <person name="Yu C."/>
            <person name="Diao Y."/>
            <person name="Lu Q."/>
            <person name="Zhao J."/>
            <person name="Cui S."/>
            <person name="Peng C."/>
            <person name="He B."/>
            <person name="Liu H."/>
        </authorList>
    </citation>
    <scope>NUCLEOTIDE SEQUENCE [LARGE SCALE GENOMIC DNA]</scope>
    <source>
        <strain evidence="3">Sdau11-99</strain>
    </source>
</reference>
<comment type="caution">
    <text evidence="3">The sequence shown here is derived from an EMBL/GenBank/DDBJ whole genome shotgun (WGS) entry which is preliminary data.</text>
</comment>
<dbReference type="PANTHER" id="PTHR36223">
    <property type="entry name" value="BETA-LACTAMASE-TYPE TRANSPEPTIDASE FOLD DOMAIN CONTAINING PROTEIN"/>
    <property type="match status" value="1"/>
</dbReference>